<organism evidence="2 3">
    <name type="scientific">Faecalicatena contorta</name>
    <dbReference type="NCBI Taxonomy" id="39482"/>
    <lineage>
        <taxon>Bacteria</taxon>
        <taxon>Bacillati</taxon>
        <taxon>Bacillota</taxon>
        <taxon>Clostridia</taxon>
        <taxon>Lachnospirales</taxon>
        <taxon>Lachnospiraceae</taxon>
        <taxon>Faecalicatena</taxon>
    </lineage>
</organism>
<dbReference type="OrthoDB" id="9794671at2"/>
<accession>A0A174IB00</accession>
<evidence type="ECO:0000259" key="1">
    <source>
        <dbReference type="Pfam" id="PF08486"/>
    </source>
</evidence>
<evidence type="ECO:0000313" key="3">
    <source>
        <dbReference type="Proteomes" id="UP000095544"/>
    </source>
</evidence>
<dbReference type="NCBIfam" id="TIGR02669">
    <property type="entry name" value="SpoIID_LytB"/>
    <property type="match status" value="1"/>
</dbReference>
<dbReference type="Pfam" id="PF08486">
    <property type="entry name" value="SpoIID"/>
    <property type="match status" value="1"/>
</dbReference>
<dbReference type="InterPro" id="IPR013486">
    <property type="entry name" value="SpoIID/LytB"/>
</dbReference>
<protein>
    <submittedName>
        <fullName evidence="2">H-34</fullName>
    </submittedName>
</protein>
<dbReference type="RefSeq" id="WP_055154429.1">
    <property type="nucleotide sequence ID" value="NZ_CYZU01000037.1"/>
</dbReference>
<proteinExistence type="predicted"/>
<dbReference type="AlphaFoldDB" id="A0A174IB00"/>
<evidence type="ECO:0000313" key="2">
    <source>
        <dbReference type="EMBL" id="CUO83621.1"/>
    </source>
</evidence>
<reference evidence="2 3" key="1">
    <citation type="submission" date="2015-09" db="EMBL/GenBank/DDBJ databases">
        <authorList>
            <consortium name="Pathogen Informatics"/>
        </authorList>
    </citation>
    <scope>NUCLEOTIDE SEQUENCE [LARGE SCALE GENOMIC DNA]</scope>
    <source>
        <strain evidence="2 3">2789STDY5834876</strain>
    </source>
</reference>
<name>A0A174IB00_9FIRM</name>
<gene>
    <name evidence="2" type="ORF">ERS852491_03463</name>
</gene>
<feature type="domain" description="Sporulation stage II protein D amidase enhancer LytB N-terminal" evidence="1">
    <location>
        <begin position="55"/>
        <end position="149"/>
    </location>
</feature>
<dbReference type="InterPro" id="IPR013693">
    <property type="entry name" value="SpoIID/LytB_N"/>
</dbReference>
<dbReference type="GO" id="GO:0030435">
    <property type="term" value="P:sporulation resulting in formation of a cellular spore"/>
    <property type="evidence" value="ECO:0007669"/>
    <property type="project" value="InterPro"/>
</dbReference>
<dbReference type="STRING" id="39482.ERS852491_03463"/>
<sequence length="329" mass="37118">MGQRYMRQKVKTVCSFLLILILLPYVVAVFVNGADMEVNGKNGGAYVQVKKTSEDGSDQVIKVPWDEYFLGMLAKEMPGNYEEEALKAQAVLIRTNLYQTLDSSEDKLLEDNYLDTKSLEKKWSAKEFETYYKKLKKAMDETENQVLYYNDTYALVPFHQASNGKTRSGQEVLGNEDCPYLAVKECPKDKEAEDEMHVYNMEYKEIQAKCQPFLVAVDKENAEKTYSFSDFEIQAYDSAGYVSQMRIGDTVCSGEQFREALSLASSAFSLQEADGGLRITTMGKGHGLGMSQWTANEMAKEGKSCEEILQNFFEGTNLADGGEIFTKIE</sequence>
<dbReference type="EMBL" id="CYZU01000037">
    <property type="protein sequence ID" value="CUO83621.1"/>
    <property type="molecule type" value="Genomic_DNA"/>
</dbReference>
<dbReference type="Proteomes" id="UP000095544">
    <property type="component" value="Unassembled WGS sequence"/>
</dbReference>